<protein>
    <submittedName>
        <fullName evidence="1">Uncharacterized protein</fullName>
    </submittedName>
</protein>
<organism evidence="1 2">
    <name type="scientific">Catharanthus roseus</name>
    <name type="common">Madagascar periwinkle</name>
    <name type="synonym">Vinca rosea</name>
    <dbReference type="NCBI Taxonomy" id="4058"/>
    <lineage>
        <taxon>Eukaryota</taxon>
        <taxon>Viridiplantae</taxon>
        <taxon>Streptophyta</taxon>
        <taxon>Embryophyta</taxon>
        <taxon>Tracheophyta</taxon>
        <taxon>Spermatophyta</taxon>
        <taxon>Magnoliopsida</taxon>
        <taxon>eudicotyledons</taxon>
        <taxon>Gunneridae</taxon>
        <taxon>Pentapetalae</taxon>
        <taxon>asterids</taxon>
        <taxon>lamiids</taxon>
        <taxon>Gentianales</taxon>
        <taxon>Apocynaceae</taxon>
        <taxon>Rauvolfioideae</taxon>
        <taxon>Vinceae</taxon>
        <taxon>Catharanthinae</taxon>
        <taxon>Catharanthus</taxon>
    </lineage>
</organism>
<accession>A0ACC0CDD1</accession>
<evidence type="ECO:0000313" key="1">
    <source>
        <dbReference type="EMBL" id="KAI5682900.1"/>
    </source>
</evidence>
<proteinExistence type="predicted"/>
<evidence type="ECO:0000313" key="2">
    <source>
        <dbReference type="Proteomes" id="UP001060085"/>
    </source>
</evidence>
<reference evidence="2" key="1">
    <citation type="journal article" date="2023" name="Nat. Plants">
        <title>Single-cell RNA sequencing provides a high-resolution roadmap for understanding the multicellular compartmentation of specialized metabolism.</title>
        <authorList>
            <person name="Sun S."/>
            <person name="Shen X."/>
            <person name="Li Y."/>
            <person name="Li Y."/>
            <person name="Wang S."/>
            <person name="Li R."/>
            <person name="Zhang H."/>
            <person name="Shen G."/>
            <person name="Guo B."/>
            <person name="Wei J."/>
            <person name="Xu J."/>
            <person name="St-Pierre B."/>
            <person name="Chen S."/>
            <person name="Sun C."/>
        </authorList>
    </citation>
    <scope>NUCLEOTIDE SEQUENCE [LARGE SCALE GENOMIC DNA]</scope>
</reference>
<sequence length="455" mass="49260">MALLQRIAYSVFSIMIILALFLLPSSSSSRVGGSFLDHIGEETGYDFRAYPFYFGPIDGSDKFFNNFTNILTRSNKLERSVRIINVDTFGAKGDGSTDDSQAFQKAWKAACSSGVAVNFVVSKGKNYLLKPITFFGPCKSGITWQTYGTIEASDTMSDYSKDMRHWILFNGVQNLAVEGGIVNGNGQIWWQNSCKIKKSPKCNKHAPTALTFYNCRNLRVEDMYIQDSQQIHLSFEKCINVIATNLHVTAPEKSPNTDGIHVTDSQNVQISSSSIGTGDDCISIVSGSKKIQATDITCGPGHGISIGSLGAGNSEAHVSDITINGAKISGTSNGVRIKTWQGGSGSASNIKFHNINMDNVENPIIIDQNYCDQDEPCGKQKSAVQVKNVLYQNIKGTSASDIAINFDCSESFPCQGIVLQNIELVKEGGSSAKAQCSNIRWTNAGSVSPLCPKSN</sequence>
<gene>
    <name evidence="1" type="ORF">M9H77_04128</name>
</gene>
<keyword evidence="2" id="KW-1185">Reference proteome</keyword>
<dbReference type="Proteomes" id="UP001060085">
    <property type="component" value="Linkage Group LG01"/>
</dbReference>
<dbReference type="EMBL" id="CM044701">
    <property type="protein sequence ID" value="KAI5682900.1"/>
    <property type="molecule type" value="Genomic_DNA"/>
</dbReference>
<name>A0ACC0CDD1_CATRO</name>
<comment type="caution">
    <text evidence="1">The sequence shown here is derived from an EMBL/GenBank/DDBJ whole genome shotgun (WGS) entry which is preliminary data.</text>
</comment>